<dbReference type="InterPro" id="IPR001087">
    <property type="entry name" value="GDSL"/>
</dbReference>
<dbReference type="Gene3D" id="3.40.50.1110">
    <property type="entry name" value="SGNH hydrolase"/>
    <property type="match status" value="1"/>
</dbReference>
<protein>
    <submittedName>
        <fullName evidence="1">GDSL-like Lipase/Acylhydrolase</fullName>
    </submittedName>
</protein>
<dbReference type="InterPro" id="IPR051532">
    <property type="entry name" value="Ester_Hydrolysis_Enzymes"/>
</dbReference>
<gene>
    <name evidence="1" type="ORF">Poly59_50710</name>
</gene>
<sequence length="443" mass="49219">MIVGAIALSLLPFVVIEWAVRTFADPPAAVDVHSVVGLDHLQPLFELDPASDRYRIPDWRLQFFCRDSFPRVKSAGTRRVFVLGGSTVQGRPFSTETAFSTWLRLQLQAADPNTNFEVINCGGVSYASYRVAKILDEVLAYQPDAIVIYTGHNEFLEDRSYEHIRQLGPIRRSITRATSSWATARWIQRKLMPPEIRAPMILATEVDTRLDHIGGLDSYQNDPTWRSEVESQFSQSFSGMLSAAKAAKVPVIVCSPSSDLVNTPPFKSDPTVARFDASLTYAAGRAKWEAGEVAEAKRLLVLAKNQDICPLRATDAIVQSVHDACRDFETPMIDTDELFDMRNHLGAKVSDGIADPEFFADHVHPTIAGHQRIAAALLEKFTNKGWVTISSSSQARFEAAAASHLSSLDETYYARGRQRLRGLRRWASGRAALPIAEDQKSLE</sequence>
<dbReference type="GO" id="GO:0004622">
    <property type="term" value="F:phosphatidylcholine lysophospholipase activity"/>
    <property type="evidence" value="ECO:0007669"/>
    <property type="project" value="TreeGrafter"/>
</dbReference>
<dbReference type="SUPFAM" id="SSF52266">
    <property type="entry name" value="SGNH hydrolase"/>
    <property type="match status" value="1"/>
</dbReference>
<name>A0A5C6EIF0_9BACT</name>
<keyword evidence="1" id="KW-0378">Hydrolase</keyword>
<reference evidence="1 2" key="1">
    <citation type="submission" date="2019-02" db="EMBL/GenBank/DDBJ databases">
        <title>Deep-cultivation of Planctomycetes and their phenomic and genomic characterization uncovers novel biology.</title>
        <authorList>
            <person name="Wiegand S."/>
            <person name="Jogler M."/>
            <person name="Boedeker C."/>
            <person name="Pinto D."/>
            <person name="Vollmers J."/>
            <person name="Rivas-Marin E."/>
            <person name="Kohn T."/>
            <person name="Peeters S.H."/>
            <person name="Heuer A."/>
            <person name="Rast P."/>
            <person name="Oberbeckmann S."/>
            <person name="Bunk B."/>
            <person name="Jeske O."/>
            <person name="Meyerdierks A."/>
            <person name="Storesund J.E."/>
            <person name="Kallscheuer N."/>
            <person name="Luecker S."/>
            <person name="Lage O.M."/>
            <person name="Pohl T."/>
            <person name="Merkel B.J."/>
            <person name="Hornburger P."/>
            <person name="Mueller R.-W."/>
            <person name="Bruemmer F."/>
            <person name="Labrenz M."/>
            <person name="Spormann A.M."/>
            <person name="Op Den Camp H."/>
            <person name="Overmann J."/>
            <person name="Amann R."/>
            <person name="Jetten M.S.M."/>
            <person name="Mascher T."/>
            <person name="Medema M.H."/>
            <person name="Devos D.P."/>
            <person name="Kaster A.-K."/>
            <person name="Ovreas L."/>
            <person name="Rohde M."/>
            <person name="Galperin M.Y."/>
            <person name="Jogler C."/>
        </authorList>
    </citation>
    <scope>NUCLEOTIDE SEQUENCE [LARGE SCALE GENOMIC DNA]</scope>
    <source>
        <strain evidence="1 2">Poly59</strain>
    </source>
</reference>
<dbReference type="EMBL" id="SJPX01000005">
    <property type="protein sequence ID" value="TWU48225.1"/>
    <property type="molecule type" value="Genomic_DNA"/>
</dbReference>
<dbReference type="InterPro" id="IPR036514">
    <property type="entry name" value="SGNH_hydro_sf"/>
</dbReference>
<evidence type="ECO:0000313" key="1">
    <source>
        <dbReference type="EMBL" id="TWU48225.1"/>
    </source>
</evidence>
<dbReference type="AlphaFoldDB" id="A0A5C6EIF0"/>
<keyword evidence="2" id="KW-1185">Reference proteome</keyword>
<accession>A0A5C6EIF0</accession>
<proteinExistence type="predicted"/>
<evidence type="ECO:0000313" key="2">
    <source>
        <dbReference type="Proteomes" id="UP000317977"/>
    </source>
</evidence>
<dbReference type="Pfam" id="PF00657">
    <property type="entry name" value="Lipase_GDSL"/>
    <property type="match status" value="1"/>
</dbReference>
<dbReference type="PANTHER" id="PTHR30383:SF5">
    <property type="entry name" value="SGNH HYDROLASE-TYPE ESTERASE DOMAIN-CONTAINING PROTEIN"/>
    <property type="match status" value="1"/>
</dbReference>
<organism evidence="1 2">
    <name type="scientific">Rubripirellula reticaptiva</name>
    <dbReference type="NCBI Taxonomy" id="2528013"/>
    <lineage>
        <taxon>Bacteria</taxon>
        <taxon>Pseudomonadati</taxon>
        <taxon>Planctomycetota</taxon>
        <taxon>Planctomycetia</taxon>
        <taxon>Pirellulales</taxon>
        <taxon>Pirellulaceae</taxon>
        <taxon>Rubripirellula</taxon>
    </lineage>
</organism>
<comment type="caution">
    <text evidence="1">The sequence shown here is derived from an EMBL/GenBank/DDBJ whole genome shotgun (WGS) entry which is preliminary data.</text>
</comment>
<dbReference type="Proteomes" id="UP000317977">
    <property type="component" value="Unassembled WGS sequence"/>
</dbReference>
<dbReference type="PANTHER" id="PTHR30383">
    <property type="entry name" value="THIOESTERASE 1/PROTEASE 1/LYSOPHOSPHOLIPASE L1"/>
    <property type="match status" value="1"/>
</dbReference>